<dbReference type="GO" id="GO:0006508">
    <property type="term" value="P:proteolysis"/>
    <property type="evidence" value="ECO:0007669"/>
    <property type="project" value="UniProtKB-KW"/>
</dbReference>
<dbReference type="GO" id="GO:0004176">
    <property type="term" value="F:ATP-dependent peptidase activity"/>
    <property type="evidence" value="ECO:0007669"/>
    <property type="project" value="InterPro"/>
</dbReference>
<evidence type="ECO:0000256" key="9">
    <source>
        <dbReference type="ARBA" id="ARBA00022833"/>
    </source>
</evidence>
<keyword evidence="11 15" id="KW-1133">Transmembrane helix</keyword>
<evidence type="ECO:0000256" key="3">
    <source>
        <dbReference type="ARBA" id="ARBA00022475"/>
    </source>
</evidence>
<feature type="transmembrane region" description="Helical" evidence="15">
    <location>
        <begin position="116"/>
        <end position="135"/>
    </location>
</feature>
<reference evidence="19 20" key="1">
    <citation type="submission" date="2017-12" db="EMBL/GenBank/DDBJ databases">
        <title>Complete genome sequence of Spiroplasma monobiae MQ-1 (ATCC 33825).</title>
        <authorList>
            <person name="Tsai Y.-M."/>
            <person name="Lo W.-S."/>
            <person name="Wu P.-S."/>
            <person name="Cho S.-T."/>
            <person name="Kuo C.-H."/>
        </authorList>
    </citation>
    <scope>NUCLEOTIDE SEQUENCE [LARGE SCALE GENOMIC DNA]</scope>
    <source>
        <strain evidence="19 20">MQ-1</strain>
    </source>
</reference>
<feature type="transmembrane region" description="Helical" evidence="15">
    <location>
        <begin position="7"/>
        <end position="28"/>
    </location>
</feature>
<dbReference type="NCBIfam" id="TIGR01241">
    <property type="entry name" value="FtsH_fam"/>
    <property type="match status" value="1"/>
</dbReference>
<dbReference type="KEGG" id="smoo:SMONO_v1c00130"/>
<keyword evidence="19" id="KW-0132">Cell division</keyword>
<dbReference type="Gene3D" id="1.10.8.60">
    <property type="match status" value="1"/>
</dbReference>
<dbReference type="InterPro" id="IPR003960">
    <property type="entry name" value="ATPase_AAA_CS"/>
</dbReference>
<evidence type="ECO:0000256" key="5">
    <source>
        <dbReference type="ARBA" id="ARBA00022692"/>
    </source>
</evidence>
<dbReference type="PANTHER" id="PTHR23076:SF97">
    <property type="entry name" value="ATP-DEPENDENT ZINC METALLOPROTEASE YME1L1"/>
    <property type="match status" value="1"/>
</dbReference>
<gene>
    <name evidence="15 19" type="primary">ftsH</name>
    <name evidence="19" type="ORF">SMONO_v1c00130</name>
</gene>
<evidence type="ECO:0000256" key="8">
    <source>
        <dbReference type="ARBA" id="ARBA00022801"/>
    </source>
</evidence>
<dbReference type="FunFam" id="1.10.8.60:FF:000001">
    <property type="entry name" value="ATP-dependent zinc metalloprotease FtsH"/>
    <property type="match status" value="1"/>
</dbReference>
<dbReference type="EC" id="3.4.24.-" evidence="15"/>
<accession>A0A2K9LT54</accession>
<evidence type="ECO:0000256" key="1">
    <source>
        <dbReference type="ARBA" id="ARBA00004370"/>
    </source>
</evidence>
<dbReference type="RefSeq" id="WP_101780321.1">
    <property type="nucleotide sequence ID" value="NZ_CP025543.1"/>
</dbReference>
<keyword evidence="5 15" id="KW-0812">Transmembrane</keyword>
<proteinExistence type="inferred from homology"/>
<dbReference type="InterPro" id="IPR003959">
    <property type="entry name" value="ATPase_AAA_core"/>
</dbReference>
<dbReference type="Pfam" id="PF17862">
    <property type="entry name" value="AAA_lid_3"/>
    <property type="match status" value="1"/>
</dbReference>
<dbReference type="InterPro" id="IPR041569">
    <property type="entry name" value="AAA_lid_3"/>
</dbReference>
<keyword evidence="20" id="KW-1185">Reference proteome</keyword>
<dbReference type="GO" id="GO:0016887">
    <property type="term" value="F:ATP hydrolysis activity"/>
    <property type="evidence" value="ECO:0007669"/>
    <property type="project" value="UniProtKB-UniRule"/>
</dbReference>
<feature type="compositionally biased region" description="Basic and acidic residues" evidence="17">
    <location>
        <begin position="613"/>
        <end position="628"/>
    </location>
</feature>
<feature type="binding site" evidence="15">
    <location>
        <position position="506"/>
    </location>
    <ligand>
        <name>Zn(2+)</name>
        <dbReference type="ChEBI" id="CHEBI:29105"/>
        <note>catalytic</note>
    </ligand>
</feature>
<dbReference type="Proteomes" id="UP000234790">
    <property type="component" value="Chromosome"/>
</dbReference>
<feature type="binding site" evidence="15">
    <location>
        <begin position="208"/>
        <end position="215"/>
    </location>
    <ligand>
        <name>ATP</name>
        <dbReference type="ChEBI" id="CHEBI:30616"/>
    </ligand>
</feature>
<comment type="subunit">
    <text evidence="15">Homohexamer.</text>
</comment>
<dbReference type="HAMAP" id="MF_01458">
    <property type="entry name" value="FtsH"/>
    <property type="match status" value="1"/>
</dbReference>
<evidence type="ECO:0000256" key="2">
    <source>
        <dbReference type="ARBA" id="ARBA00010044"/>
    </source>
</evidence>
<comment type="function">
    <text evidence="15">Acts as a processive, ATP-dependent zinc metallopeptidase for both cytoplasmic and membrane proteins. Plays a role in the quality control of integral membrane proteins.</text>
</comment>
<organism evidence="19 20">
    <name type="scientific">Spiroplasma monobiae MQ-1</name>
    <dbReference type="NCBI Taxonomy" id="1336748"/>
    <lineage>
        <taxon>Bacteria</taxon>
        <taxon>Bacillati</taxon>
        <taxon>Mycoplasmatota</taxon>
        <taxon>Mollicutes</taxon>
        <taxon>Entomoplasmatales</taxon>
        <taxon>Spiroplasmataceae</taxon>
        <taxon>Spiroplasma</taxon>
    </lineage>
</organism>
<comment type="similarity">
    <text evidence="14 15">In the central section; belongs to the AAA ATPase family.</text>
</comment>
<dbReference type="InterPro" id="IPR037219">
    <property type="entry name" value="Peptidase_M41-like"/>
</dbReference>
<dbReference type="GO" id="GO:0008270">
    <property type="term" value="F:zinc ion binding"/>
    <property type="evidence" value="ECO:0007669"/>
    <property type="project" value="UniProtKB-UniRule"/>
</dbReference>
<dbReference type="OrthoDB" id="9809379at2"/>
<evidence type="ECO:0000256" key="16">
    <source>
        <dbReference type="RuleBase" id="RU003651"/>
    </source>
</evidence>
<evidence type="ECO:0000256" key="13">
    <source>
        <dbReference type="ARBA" id="ARBA00023136"/>
    </source>
</evidence>
<evidence type="ECO:0000256" key="12">
    <source>
        <dbReference type="ARBA" id="ARBA00023049"/>
    </source>
</evidence>
<dbReference type="GO" id="GO:0051301">
    <property type="term" value="P:cell division"/>
    <property type="evidence" value="ECO:0007669"/>
    <property type="project" value="UniProtKB-KW"/>
</dbReference>
<keyword evidence="8 15" id="KW-0378">Hydrolase</keyword>
<dbReference type="Gene3D" id="3.40.50.300">
    <property type="entry name" value="P-loop containing nucleotide triphosphate hydrolases"/>
    <property type="match status" value="1"/>
</dbReference>
<keyword evidence="7 15" id="KW-0547">Nucleotide-binding</keyword>
<comment type="similarity">
    <text evidence="16">Belongs to the AAA ATPase family.</text>
</comment>
<dbReference type="GO" id="GO:0005524">
    <property type="term" value="F:ATP binding"/>
    <property type="evidence" value="ECO:0007669"/>
    <property type="project" value="UniProtKB-UniRule"/>
</dbReference>
<dbReference type="InterPro" id="IPR003593">
    <property type="entry name" value="AAA+_ATPase"/>
</dbReference>
<dbReference type="GO" id="GO:0030163">
    <property type="term" value="P:protein catabolic process"/>
    <property type="evidence" value="ECO:0007669"/>
    <property type="project" value="UniProtKB-UniRule"/>
</dbReference>
<feature type="binding site" evidence="15">
    <location>
        <position position="432"/>
    </location>
    <ligand>
        <name>Zn(2+)</name>
        <dbReference type="ChEBI" id="CHEBI:29105"/>
        <note>catalytic</note>
    </ligand>
</feature>
<dbReference type="GO" id="GO:0004222">
    <property type="term" value="F:metalloendopeptidase activity"/>
    <property type="evidence" value="ECO:0007669"/>
    <property type="project" value="InterPro"/>
</dbReference>
<comment type="subcellular location">
    <subcellularLocation>
        <location evidence="15">Cell membrane</location>
        <topology evidence="15">Multi-pass membrane protein</topology>
        <orientation evidence="15">Cytoplasmic side</orientation>
    </subcellularLocation>
    <subcellularLocation>
        <location evidence="1">Membrane</location>
    </subcellularLocation>
</comment>
<dbReference type="PROSITE" id="PS00674">
    <property type="entry name" value="AAA"/>
    <property type="match status" value="1"/>
</dbReference>
<dbReference type="Pfam" id="PF01434">
    <property type="entry name" value="Peptidase_M41"/>
    <property type="match status" value="1"/>
</dbReference>
<feature type="binding site" evidence="15">
    <location>
        <position position="428"/>
    </location>
    <ligand>
        <name>Zn(2+)</name>
        <dbReference type="ChEBI" id="CHEBI:29105"/>
        <note>catalytic</note>
    </ligand>
</feature>
<keyword evidence="10 15" id="KW-0067">ATP-binding</keyword>
<evidence type="ECO:0000256" key="4">
    <source>
        <dbReference type="ARBA" id="ARBA00022670"/>
    </source>
</evidence>
<keyword evidence="19" id="KW-0131">Cell cycle</keyword>
<dbReference type="GO" id="GO:0005886">
    <property type="term" value="C:plasma membrane"/>
    <property type="evidence" value="ECO:0007669"/>
    <property type="project" value="UniProtKB-SubCell"/>
</dbReference>
<evidence type="ECO:0000313" key="20">
    <source>
        <dbReference type="Proteomes" id="UP000234790"/>
    </source>
</evidence>
<dbReference type="SUPFAM" id="SSF52540">
    <property type="entry name" value="P-loop containing nucleoside triphosphate hydrolases"/>
    <property type="match status" value="1"/>
</dbReference>
<feature type="active site" evidence="15">
    <location>
        <position position="429"/>
    </location>
</feature>
<dbReference type="PANTHER" id="PTHR23076">
    <property type="entry name" value="METALLOPROTEASE M41 FTSH"/>
    <property type="match status" value="1"/>
</dbReference>
<evidence type="ECO:0000256" key="17">
    <source>
        <dbReference type="SAM" id="MobiDB-lite"/>
    </source>
</evidence>
<dbReference type="FunFam" id="1.20.58.760:FF:000001">
    <property type="entry name" value="ATP-dependent zinc metalloprotease FtsH"/>
    <property type="match status" value="1"/>
</dbReference>
<evidence type="ECO:0000256" key="10">
    <source>
        <dbReference type="ARBA" id="ARBA00022840"/>
    </source>
</evidence>
<keyword evidence="13 15" id="KW-0472">Membrane</keyword>
<evidence type="ECO:0000256" key="11">
    <source>
        <dbReference type="ARBA" id="ARBA00022989"/>
    </source>
</evidence>
<dbReference type="SUPFAM" id="SSF140990">
    <property type="entry name" value="FtsH protease domain-like"/>
    <property type="match status" value="1"/>
</dbReference>
<feature type="compositionally biased region" description="Acidic residues" evidence="17">
    <location>
        <begin position="629"/>
        <end position="640"/>
    </location>
</feature>
<sequence length="640" mass="70487">MKKKKSIWLWVLFIVMIIVIGLVIWQFIAGTADKLTLDEFNKIFTQGGSVATERTSEKIYNGVHVISGVYTTADGVTRKFVLTLNNANYDKALAEDPGFAEFVSKITLIADANSPFMSLIIGLLPMVILIGFYIWMFSSMSKGGMGGGMFGPGKSTRPREIKSDVKFSDVAGINEEKTELVELVDYLKNPNKYAQMGARVPKGVLMEGPPGTGKTLLAKAVAGEAGVAFFSMAGSEFEEMFVGLGASRVRDLFSDAKKAAPCIIFIDEIDAVGRKRSGGMGSSTNEQTLNQLLVEMDGFGSNSGVIVMAATNRVDVLDNALLRPGRFDRTIQISLPDIREREDILKLHSRNKSVSPEIDWKRIAERTPGFSGAQLENVLNEAAILVVRDKRKMITLTDIDEAIDRVVGGPAKKSRAMTLQDKQIVSYHEAGHALMGLKLESASKVQKVTIIPRGNAGGYTIMTPKDESNFSSKEDLFASIAGYLGGRAAEEIMFGKNKITTGAHDDLDKATNIARRMVTQFGMSSLGLTKYLTMQEESYGQTKGVYSDEVAYKIDTEINVILEQCYKTAVEVINKHKDVLELIAESLRVLETITAEQIDYIDKNNQLPKEVVEEKNRRAVEDKKKESGEILEFEPDEEDK</sequence>
<dbReference type="SMART" id="SM00382">
    <property type="entry name" value="AAA"/>
    <property type="match status" value="1"/>
</dbReference>
<evidence type="ECO:0000256" key="15">
    <source>
        <dbReference type="HAMAP-Rule" id="MF_01458"/>
    </source>
</evidence>
<dbReference type="Gene3D" id="1.20.58.760">
    <property type="entry name" value="Peptidase M41"/>
    <property type="match status" value="1"/>
</dbReference>
<dbReference type="CDD" id="cd19501">
    <property type="entry name" value="RecA-like_FtsH"/>
    <property type="match status" value="1"/>
</dbReference>
<keyword evidence="12 15" id="KW-0482">Metalloprotease</keyword>
<keyword evidence="9 15" id="KW-0862">Zinc</keyword>
<dbReference type="InterPro" id="IPR000642">
    <property type="entry name" value="Peptidase_M41"/>
</dbReference>
<evidence type="ECO:0000256" key="6">
    <source>
        <dbReference type="ARBA" id="ARBA00022723"/>
    </source>
</evidence>
<feature type="region of interest" description="Disordered" evidence="17">
    <location>
        <begin position="613"/>
        <end position="640"/>
    </location>
</feature>
<comment type="similarity">
    <text evidence="2 15">In the C-terminal section; belongs to the peptidase M41 family.</text>
</comment>
<name>A0A2K9LT54_SPISQ</name>
<evidence type="ECO:0000256" key="7">
    <source>
        <dbReference type="ARBA" id="ARBA00022741"/>
    </source>
</evidence>
<evidence type="ECO:0000259" key="18">
    <source>
        <dbReference type="SMART" id="SM00382"/>
    </source>
</evidence>
<keyword evidence="6 15" id="KW-0479">Metal-binding</keyword>
<dbReference type="InterPro" id="IPR005936">
    <property type="entry name" value="FtsH"/>
</dbReference>
<keyword evidence="4 15" id="KW-0645">Protease</keyword>
<evidence type="ECO:0000256" key="14">
    <source>
        <dbReference type="ARBA" id="ARBA00061570"/>
    </source>
</evidence>
<dbReference type="EMBL" id="CP025543">
    <property type="protein sequence ID" value="AUM62266.1"/>
    <property type="molecule type" value="Genomic_DNA"/>
</dbReference>
<protein>
    <recommendedName>
        <fullName evidence="15">ATP-dependent zinc metalloprotease FtsH</fullName>
        <ecNumber evidence="15">3.4.24.-</ecNumber>
    </recommendedName>
</protein>
<dbReference type="InterPro" id="IPR027417">
    <property type="entry name" value="P-loop_NTPase"/>
</dbReference>
<dbReference type="AlphaFoldDB" id="A0A2K9LT54"/>
<dbReference type="Pfam" id="PF00004">
    <property type="entry name" value="AAA"/>
    <property type="match status" value="1"/>
</dbReference>
<feature type="domain" description="AAA+ ATPase" evidence="18">
    <location>
        <begin position="200"/>
        <end position="337"/>
    </location>
</feature>
<keyword evidence="3 15" id="KW-1003">Cell membrane</keyword>
<evidence type="ECO:0000313" key="19">
    <source>
        <dbReference type="EMBL" id="AUM62266.1"/>
    </source>
</evidence>
<comment type="cofactor">
    <cofactor evidence="15">
        <name>Zn(2+)</name>
        <dbReference type="ChEBI" id="CHEBI:29105"/>
    </cofactor>
    <text evidence="15">Binds 1 zinc ion per subunit.</text>
</comment>
<dbReference type="FunFam" id="3.40.50.300:FF:000001">
    <property type="entry name" value="ATP-dependent zinc metalloprotease FtsH"/>
    <property type="match status" value="1"/>
</dbReference>